<dbReference type="InterPro" id="IPR045784">
    <property type="entry name" value="Radical_SAM_N2"/>
</dbReference>
<dbReference type="SFLD" id="SFLDS00029">
    <property type="entry name" value="Radical_SAM"/>
    <property type="match status" value="1"/>
</dbReference>
<dbReference type="InterPro" id="IPR058240">
    <property type="entry name" value="rSAM_sf"/>
</dbReference>
<feature type="domain" description="Radical SAM core" evidence="1">
    <location>
        <begin position="260"/>
        <end position="498"/>
    </location>
</feature>
<dbReference type="PANTHER" id="PTHR42731">
    <property type="entry name" value="SLL1084 PROTEIN"/>
    <property type="match status" value="1"/>
</dbReference>
<dbReference type="PANTHER" id="PTHR42731:SF1">
    <property type="entry name" value="RADICAL SAM DOMAIN PROTEIN"/>
    <property type="match status" value="1"/>
</dbReference>
<dbReference type="PROSITE" id="PS51918">
    <property type="entry name" value="RADICAL_SAM"/>
    <property type="match status" value="1"/>
</dbReference>
<dbReference type="Gene3D" id="3.40.50.280">
    <property type="entry name" value="Cobalamin-binding domain"/>
    <property type="match status" value="1"/>
</dbReference>
<keyword evidence="3" id="KW-1185">Reference proteome</keyword>
<dbReference type="SFLD" id="SFLDG01082">
    <property type="entry name" value="B12-binding_domain_containing"/>
    <property type="match status" value="1"/>
</dbReference>
<dbReference type="Pfam" id="PF04055">
    <property type="entry name" value="Radical_SAM"/>
    <property type="match status" value="1"/>
</dbReference>
<dbReference type="SMART" id="SM00729">
    <property type="entry name" value="Elp3"/>
    <property type="match status" value="1"/>
</dbReference>
<evidence type="ECO:0000259" key="1">
    <source>
        <dbReference type="PROSITE" id="PS51918"/>
    </source>
</evidence>
<reference evidence="2" key="1">
    <citation type="submission" date="2021-04" db="EMBL/GenBank/DDBJ databases">
        <title>Dactylosporangium aurantiacum NRRL B-8018 full assembly.</title>
        <authorList>
            <person name="Hartkoorn R.C."/>
            <person name="Beaudoing E."/>
            <person name="Hot D."/>
        </authorList>
    </citation>
    <scope>NUCLEOTIDE SEQUENCE</scope>
    <source>
        <strain evidence="2">NRRL B-8018</strain>
    </source>
</reference>
<name>A0A9Q9IFP2_9ACTN</name>
<organism evidence="2 3">
    <name type="scientific">Dactylosporangium aurantiacum</name>
    <dbReference type="NCBI Taxonomy" id="35754"/>
    <lineage>
        <taxon>Bacteria</taxon>
        <taxon>Bacillati</taxon>
        <taxon>Actinomycetota</taxon>
        <taxon>Actinomycetes</taxon>
        <taxon>Micromonosporales</taxon>
        <taxon>Micromonosporaceae</taxon>
        <taxon>Dactylosporangium</taxon>
    </lineage>
</organism>
<dbReference type="GO" id="GO:0003824">
    <property type="term" value="F:catalytic activity"/>
    <property type="evidence" value="ECO:0007669"/>
    <property type="project" value="InterPro"/>
</dbReference>
<dbReference type="NCBIfam" id="TIGR03960">
    <property type="entry name" value="rSAM_fuse_unch"/>
    <property type="match status" value="1"/>
</dbReference>
<protein>
    <submittedName>
        <fullName evidence="2">TIGR03960 family B12-binding radical SAM protein</fullName>
    </submittedName>
</protein>
<dbReference type="GO" id="GO:0051536">
    <property type="term" value="F:iron-sulfur cluster binding"/>
    <property type="evidence" value="ECO:0007669"/>
    <property type="project" value="InterPro"/>
</dbReference>
<dbReference type="InterPro" id="IPR023404">
    <property type="entry name" value="rSAM_horseshoe"/>
</dbReference>
<sequence>MSVRSVFPQLERLLPRISKPIQYVGGELGAVVKDWDSATVRWALSYPDAYEVGLPNQGVQILYEVLNEQPDVLAERTYAVWPDLEALMRAEGVPQFTVEAHRPVTAFDLFGISFATELGYTNMLTMLDLAGIPLDSRDRDERHPVVIAGGHAAFNPEPIADFIDAAVLGDGEEAVLEITAIVRQWKGEGSPGGRDELLLRLARTESVYVPRFYDVDYLPDGRIQRVVPNRADVPFRVHKRTTMDLDAWPYPKRPLVPLAETVHERYAVEIFRGCTRGCRFCQAGMITRPVRERSITTVGQMVQEGLEFSGFHEVGLLSLSSADHSEIGDMCSGLAQQYEGTNVSLSLPSTRVDAFNVTLAQELARNGRRTGLTFAPEGGSERIRKVINKMVTEEDLIRTVVTAYSNGWRQVKLYFMCGLPTETDDDVLQIAKLAHEVIRAGREATGSRDIRCTVSIGGFVPKPHTPFQWAKMETPEVIDHRLRALKQAINSDRSLGKAIGYRYHDGQPSLIEGLLSRGDRRVGAVIRRVWEAGGRFDGWSEHFSYQRWVDAAAAVLPGYGVDLDWFTTRERDQNEVLPWDHLDSGLDKDWLWQDWQDSLTGFEQDDCRWTPCFDCGVCPSQDTEIQIGPTGKQLLPLTPVGVGLRTPKAHQHG</sequence>
<dbReference type="Pfam" id="PF19864">
    <property type="entry name" value="Radical_SAM_N2"/>
    <property type="match status" value="1"/>
</dbReference>
<proteinExistence type="predicted"/>
<dbReference type="Proteomes" id="UP001058003">
    <property type="component" value="Chromosome"/>
</dbReference>
<dbReference type="InterPro" id="IPR006638">
    <property type="entry name" value="Elp3/MiaA/NifB-like_rSAM"/>
</dbReference>
<dbReference type="Gene3D" id="3.80.30.20">
    <property type="entry name" value="tm_1862 like domain"/>
    <property type="match status" value="1"/>
</dbReference>
<dbReference type="EMBL" id="CP073767">
    <property type="protein sequence ID" value="UWZ53748.1"/>
    <property type="molecule type" value="Genomic_DNA"/>
</dbReference>
<evidence type="ECO:0000313" key="3">
    <source>
        <dbReference type="Proteomes" id="UP001058003"/>
    </source>
</evidence>
<dbReference type="AlphaFoldDB" id="A0A9Q9IFP2"/>
<accession>A0A9Q9IFP2</accession>
<dbReference type="InterPro" id="IPR007197">
    <property type="entry name" value="rSAM"/>
</dbReference>
<dbReference type="KEGG" id="daur:Daura_45785"/>
<dbReference type="OrthoDB" id="9806827at2"/>
<dbReference type="CDD" id="cd01335">
    <property type="entry name" value="Radical_SAM"/>
    <property type="match status" value="1"/>
</dbReference>
<dbReference type="InterPro" id="IPR023862">
    <property type="entry name" value="CHP03960_rSAM"/>
</dbReference>
<gene>
    <name evidence="2" type="ORF">Daura_45785</name>
</gene>
<evidence type="ECO:0000313" key="2">
    <source>
        <dbReference type="EMBL" id="UWZ53748.1"/>
    </source>
</evidence>
<dbReference type="RefSeq" id="WP_033365475.1">
    <property type="nucleotide sequence ID" value="NZ_CP073767.1"/>
</dbReference>
<dbReference type="SUPFAM" id="SSF102114">
    <property type="entry name" value="Radical SAM enzymes"/>
    <property type="match status" value="1"/>
</dbReference>